<sequence>MGNYGNSSSPFARPVLEIIVLKPSKIVCRLILDNQTALLYPFVGDEEYRRTRFINYLDKLIALKLHNSRVTNEFEQKVIINCKQLEKITRKFATNFEMDVPNLRKLRTQNALLYNHHRWRHGEISWNQFEEFARDAMLHCEDVRDRYFRRLSIAVRKQNQQLEEQYTCELHSGYPIEVIDRWERLERLIAHLRHDKEELFGIDAEWCPHFLSATATERISLIQIATTKAVFLVDVLLLDTEGKMTESHWLNFFDALFCTDGPRKIERGHRAPTSDTRS</sequence>
<evidence type="ECO:0000313" key="2">
    <source>
        <dbReference type="WBParaSite" id="GPLIN_001441500"/>
    </source>
</evidence>
<reference evidence="2" key="3">
    <citation type="submission" date="2016-06" db="UniProtKB">
        <authorList>
            <consortium name="WormBaseParasite"/>
        </authorList>
    </citation>
    <scope>IDENTIFICATION</scope>
</reference>
<dbReference type="InterPro" id="IPR052408">
    <property type="entry name" value="Exonuclease_MUT-7-like"/>
</dbReference>
<dbReference type="InterPro" id="IPR036397">
    <property type="entry name" value="RNaseH_sf"/>
</dbReference>
<name>A0A183CNF8_GLOPA</name>
<dbReference type="WBParaSite" id="GPLIN_001441500">
    <property type="protein sequence ID" value="GPLIN_001441500"/>
    <property type="gene ID" value="GPLIN_001441500"/>
</dbReference>
<dbReference type="PANTHER" id="PTHR47765">
    <property type="entry name" value="3'-5' EXONUCLEASE DOMAIN-CONTAINING PROTEIN"/>
    <property type="match status" value="1"/>
</dbReference>
<proteinExistence type="predicted"/>
<organism evidence="1 2">
    <name type="scientific">Globodera pallida</name>
    <name type="common">Potato cyst nematode worm</name>
    <name type="synonym">Heterodera pallida</name>
    <dbReference type="NCBI Taxonomy" id="36090"/>
    <lineage>
        <taxon>Eukaryota</taxon>
        <taxon>Metazoa</taxon>
        <taxon>Ecdysozoa</taxon>
        <taxon>Nematoda</taxon>
        <taxon>Chromadorea</taxon>
        <taxon>Rhabditida</taxon>
        <taxon>Tylenchina</taxon>
        <taxon>Tylenchomorpha</taxon>
        <taxon>Tylenchoidea</taxon>
        <taxon>Heteroderidae</taxon>
        <taxon>Heteroderinae</taxon>
        <taxon>Globodera</taxon>
    </lineage>
</organism>
<dbReference type="PANTHER" id="PTHR47765:SF2">
    <property type="entry name" value="EXONUCLEASE MUT-7 HOMOLOG"/>
    <property type="match status" value="1"/>
</dbReference>
<protein>
    <submittedName>
        <fullName evidence="2">3'-5' exonuclease domain-containing protein</fullName>
    </submittedName>
</protein>
<dbReference type="Gene3D" id="3.30.420.10">
    <property type="entry name" value="Ribonuclease H-like superfamily/Ribonuclease H"/>
    <property type="match status" value="1"/>
</dbReference>
<reference evidence="1" key="2">
    <citation type="submission" date="2014-05" db="EMBL/GenBank/DDBJ databases">
        <title>The genome and life-stage specific transcriptomes of Globodera pallida elucidate key aspects of plant parasitism by a cyst nematode.</title>
        <authorList>
            <person name="Cotton J.A."/>
            <person name="Lilley C.J."/>
            <person name="Jones L.M."/>
            <person name="Kikuchi T."/>
            <person name="Reid A.J."/>
            <person name="Thorpe P."/>
            <person name="Tsai I.J."/>
            <person name="Beasley H."/>
            <person name="Blok V."/>
            <person name="Cock P.J.A."/>
            <person name="Van den Akker S.E."/>
            <person name="Holroyd N."/>
            <person name="Hunt M."/>
            <person name="Mantelin S."/>
            <person name="Naghra H."/>
            <person name="Pain A."/>
            <person name="Palomares-Rius J.E."/>
            <person name="Zarowiecki M."/>
            <person name="Berriman M."/>
            <person name="Jones J.T."/>
            <person name="Urwin P.E."/>
        </authorList>
    </citation>
    <scope>NUCLEOTIDE SEQUENCE [LARGE SCALE GENOMIC DNA]</scope>
    <source>
        <strain evidence="1">Lindley</strain>
    </source>
</reference>
<dbReference type="InterPro" id="IPR012337">
    <property type="entry name" value="RNaseH-like_sf"/>
</dbReference>
<dbReference type="GO" id="GO:0003676">
    <property type="term" value="F:nucleic acid binding"/>
    <property type="evidence" value="ECO:0007669"/>
    <property type="project" value="InterPro"/>
</dbReference>
<dbReference type="AlphaFoldDB" id="A0A183CNF8"/>
<reference evidence="1" key="1">
    <citation type="submission" date="2013-12" db="EMBL/GenBank/DDBJ databases">
        <authorList>
            <person name="Aslett M."/>
        </authorList>
    </citation>
    <scope>NUCLEOTIDE SEQUENCE [LARGE SCALE GENOMIC DNA]</scope>
    <source>
        <strain evidence="1">Lindley</strain>
    </source>
</reference>
<dbReference type="SUPFAM" id="SSF53098">
    <property type="entry name" value="Ribonuclease H-like"/>
    <property type="match status" value="1"/>
</dbReference>
<dbReference type="Proteomes" id="UP000050741">
    <property type="component" value="Unassembled WGS sequence"/>
</dbReference>
<evidence type="ECO:0000313" key="1">
    <source>
        <dbReference type="Proteomes" id="UP000050741"/>
    </source>
</evidence>
<accession>A0A183CNF8</accession>
<keyword evidence="1" id="KW-1185">Reference proteome</keyword>